<keyword evidence="2" id="KW-1185">Reference proteome</keyword>
<dbReference type="AlphaFoldDB" id="A0A915KXV4"/>
<protein>
    <submittedName>
        <fullName evidence="3">DDHD domain-containing protein</fullName>
    </submittedName>
</protein>
<dbReference type="OMA" id="FYETEDP"/>
<sequence length="271" mass="30704">TISYPNLPTGTRVEDDRSQKIAIVDASAAPTLVDGEKKTAVGSEDDRRSPPPTNVPFKKGAVKELNPIEVRWFHKLNKSADWLPFRGMSQRSMKAHLEKVGYSQWTDSNEGRDSLLIEVKRRLELKEPMSEDFPMKSEIIALCSNSIVVLDGYYELLLDQCKIKPIYWAGPSLDIMRGTWFTESDWLPLEEKLAEKVESQHVKMFKGQNIPESPVYSEKGQKPTTLMKIRRGYHTEATYEDGPLPVNHLLLVVHGIGQKRLVNQIISNATS</sequence>
<dbReference type="GO" id="GO:0005737">
    <property type="term" value="C:cytoplasm"/>
    <property type="evidence" value="ECO:0007669"/>
    <property type="project" value="TreeGrafter"/>
</dbReference>
<evidence type="ECO:0000313" key="2">
    <source>
        <dbReference type="Proteomes" id="UP000887565"/>
    </source>
</evidence>
<feature type="region of interest" description="Disordered" evidence="1">
    <location>
        <begin position="27"/>
        <end position="59"/>
    </location>
</feature>
<proteinExistence type="predicted"/>
<dbReference type="Proteomes" id="UP000887565">
    <property type="component" value="Unplaced"/>
</dbReference>
<dbReference type="InterPro" id="IPR058055">
    <property type="entry name" value="PA-PLA1"/>
</dbReference>
<evidence type="ECO:0000256" key="1">
    <source>
        <dbReference type="SAM" id="MobiDB-lite"/>
    </source>
</evidence>
<dbReference type="GO" id="GO:0004620">
    <property type="term" value="F:phospholipase activity"/>
    <property type="evidence" value="ECO:0007669"/>
    <property type="project" value="TreeGrafter"/>
</dbReference>
<evidence type="ECO:0000313" key="3">
    <source>
        <dbReference type="WBParaSite" id="nRc.2.0.1.t43005-RA"/>
    </source>
</evidence>
<reference evidence="3" key="1">
    <citation type="submission" date="2022-11" db="UniProtKB">
        <authorList>
            <consortium name="WormBaseParasite"/>
        </authorList>
    </citation>
    <scope>IDENTIFICATION</scope>
</reference>
<name>A0A915KXV4_ROMCU</name>
<organism evidence="2 3">
    <name type="scientific">Romanomermis culicivorax</name>
    <name type="common">Nematode worm</name>
    <dbReference type="NCBI Taxonomy" id="13658"/>
    <lineage>
        <taxon>Eukaryota</taxon>
        <taxon>Metazoa</taxon>
        <taxon>Ecdysozoa</taxon>
        <taxon>Nematoda</taxon>
        <taxon>Enoplea</taxon>
        <taxon>Dorylaimia</taxon>
        <taxon>Mermithida</taxon>
        <taxon>Mermithoidea</taxon>
        <taxon>Mermithidae</taxon>
        <taxon>Romanomermis</taxon>
    </lineage>
</organism>
<accession>A0A915KXV4</accession>
<dbReference type="PANTHER" id="PTHR23509">
    <property type="entry name" value="PA-PL1 PHOSPHOLIPASE FAMILY"/>
    <property type="match status" value="1"/>
</dbReference>
<dbReference type="PANTHER" id="PTHR23509:SF10">
    <property type="entry name" value="LD21067P"/>
    <property type="match status" value="1"/>
</dbReference>
<feature type="compositionally biased region" description="Basic and acidic residues" evidence="1">
    <location>
        <begin position="34"/>
        <end position="49"/>
    </location>
</feature>
<dbReference type="WBParaSite" id="nRc.2.0.1.t43005-RA">
    <property type="protein sequence ID" value="nRc.2.0.1.t43005-RA"/>
    <property type="gene ID" value="nRc.2.0.1.g43005"/>
</dbReference>